<organism evidence="1 2">
    <name type="scientific">Datura stramonium</name>
    <name type="common">Jimsonweed</name>
    <name type="synonym">Common thornapple</name>
    <dbReference type="NCBI Taxonomy" id="4076"/>
    <lineage>
        <taxon>Eukaryota</taxon>
        <taxon>Viridiplantae</taxon>
        <taxon>Streptophyta</taxon>
        <taxon>Embryophyta</taxon>
        <taxon>Tracheophyta</taxon>
        <taxon>Spermatophyta</taxon>
        <taxon>Magnoliopsida</taxon>
        <taxon>eudicotyledons</taxon>
        <taxon>Gunneridae</taxon>
        <taxon>Pentapetalae</taxon>
        <taxon>asterids</taxon>
        <taxon>lamiids</taxon>
        <taxon>Solanales</taxon>
        <taxon>Solanaceae</taxon>
        <taxon>Solanoideae</taxon>
        <taxon>Datureae</taxon>
        <taxon>Datura</taxon>
    </lineage>
</organism>
<dbReference type="Proteomes" id="UP000823775">
    <property type="component" value="Unassembled WGS sequence"/>
</dbReference>
<dbReference type="EMBL" id="JACEIK010001925">
    <property type="protein sequence ID" value="MCD7473136.1"/>
    <property type="molecule type" value="Genomic_DNA"/>
</dbReference>
<accession>A0ABS8TQJ5</accession>
<reference evidence="1 2" key="1">
    <citation type="journal article" date="2021" name="BMC Genomics">
        <title>Datura genome reveals duplications of psychoactive alkaloid biosynthetic genes and high mutation rate following tissue culture.</title>
        <authorList>
            <person name="Rajewski A."/>
            <person name="Carter-House D."/>
            <person name="Stajich J."/>
            <person name="Litt A."/>
        </authorList>
    </citation>
    <scope>NUCLEOTIDE SEQUENCE [LARGE SCALE GENOMIC DNA]</scope>
    <source>
        <strain evidence="1">AR-01</strain>
    </source>
</reference>
<protein>
    <submittedName>
        <fullName evidence="1">Uncharacterized protein</fullName>
    </submittedName>
</protein>
<gene>
    <name evidence="1" type="ORF">HAX54_014762</name>
</gene>
<keyword evidence="2" id="KW-1185">Reference proteome</keyword>
<name>A0ABS8TQJ5_DATST</name>
<comment type="caution">
    <text evidence="1">The sequence shown here is derived from an EMBL/GenBank/DDBJ whole genome shotgun (WGS) entry which is preliminary data.</text>
</comment>
<proteinExistence type="predicted"/>
<evidence type="ECO:0000313" key="1">
    <source>
        <dbReference type="EMBL" id="MCD7473136.1"/>
    </source>
</evidence>
<evidence type="ECO:0000313" key="2">
    <source>
        <dbReference type="Proteomes" id="UP000823775"/>
    </source>
</evidence>
<sequence>MSSTVLHHPFRGDTMHPIHSSSETPFRQLEFFISSWPVLNPVHERAMQKLPAPLKAPSCKYTALNGKRLFSQLWLLQLSLTWESSVECPMVPLTLVPQSIIRLEVQRIGKRALIAGAADDNGYGWAIAVPGCCRCRNLVGTCG</sequence>